<feature type="compositionally biased region" description="Polar residues" evidence="1">
    <location>
        <begin position="268"/>
        <end position="288"/>
    </location>
</feature>
<evidence type="ECO:0000313" key="2">
    <source>
        <dbReference type="EMBL" id="TXD41634.1"/>
    </source>
</evidence>
<proteinExistence type="predicted"/>
<dbReference type="EMBL" id="VOSL01000019">
    <property type="protein sequence ID" value="TXD41634.1"/>
    <property type="molecule type" value="Genomic_DNA"/>
</dbReference>
<evidence type="ECO:0000313" key="3">
    <source>
        <dbReference type="Proteomes" id="UP000321046"/>
    </source>
</evidence>
<accession>A0A5C6XFS4</accession>
<dbReference type="InterPro" id="IPR021527">
    <property type="entry name" value="DUF2795"/>
</dbReference>
<protein>
    <submittedName>
        <fullName evidence="2">DUF2795 domain-containing protein</fullName>
    </submittedName>
</protein>
<organism evidence="2 3">
    <name type="scientific">Lujinxingia vulgaris</name>
    <dbReference type="NCBI Taxonomy" id="2600176"/>
    <lineage>
        <taxon>Bacteria</taxon>
        <taxon>Deltaproteobacteria</taxon>
        <taxon>Bradymonadales</taxon>
        <taxon>Lujinxingiaceae</taxon>
        <taxon>Lujinxingia</taxon>
    </lineage>
</organism>
<comment type="caution">
    <text evidence="2">The sequence shown here is derived from an EMBL/GenBank/DDBJ whole genome shotgun (WGS) entry which is preliminary data.</text>
</comment>
<name>A0A5C6XFS4_9DELT</name>
<dbReference type="AlphaFoldDB" id="A0A5C6XFS4"/>
<feature type="region of interest" description="Disordered" evidence="1">
    <location>
        <begin position="88"/>
        <end position="147"/>
    </location>
</feature>
<evidence type="ECO:0000256" key="1">
    <source>
        <dbReference type="SAM" id="MobiDB-lite"/>
    </source>
</evidence>
<feature type="region of interest" description="Disordered" evidence="1">
    <location>
        <begin position="1"/>
        <end position="39"/>
    </location>
</feature>
<feature type="region of interest" description="Disordered" evidence="1">
    <location>
        <begin position="53"/>
        <end position="73"/>
    </location>
</feature>
<gene>
    <name evidence="2" type="ORF">FRC96_03990</name>
</gene>
<dbReference type="OrthoDB" id="5518408at2"/>
<sequence length="288" mass="31824">MSAMTSRAAPKTTFRSTPAPRTLPATSASPAMSRSCVRKPGVATKFRCATRATPWSTPAPKAPHATCARPVARPSTVKMRKPVVNCRRHRRPATKATPWSIPAPPTPPATSARPVANPSSASRPSAANPHLPHHRATPGRCPTERRTSPFFYAPHPQPWVGHRHPFRFVSGRSCARFWQTLTLFHRPPESPMHFSDRKPTRLSPDEIDALIAEVTFPIYTEDLLSQFRNAGASERTMKALGDIPEHTYQDQNELRKALLGYKFDPQNEPHSSTSIFKGSSSLPNKAAH</sequence>
<reference evidence="2 3" key="1">
    <citation type="submission" date="2019-08" db="EMBL/GenBank/DDBJ databases">
        <title>Bradymonadales sp. TMQ2.</title>
        <authorList>
            <person name="Liang Q."/>
        </authorList>
    </citation>
    <scope>NUCLEOTIDE SEQUENCE [LARGE SCALE GENOMIC DNA]</scope>
    <source>
        <strain evidence="2 3">TMQ2</strain>
    </source>
</reference>
<dbReference type="Pfam" id="PF11387">
    <property type="entry name" value="DUF2795"/>
    <property type="match status" value="1"/>
</dbReference>
<feature type="compositionally biased region" description="Low complexity" evidence="1">
    <location>
        <begin position="109"/>
        <end position="129"/>
    </location>
</feature>
<dbReference type="Proteomes" id="UP000321046">
    <property type="component" value="Unassembled WGS sequence"/>
</dbReference>
<feature type="region of interest" description="Disordered" evidence="1">
    <location>
        <begin position="263"/>
        <end position="288"/>
    </location>
</feature>